<dbReference type="KEGG" id="sphc:CVN68_06220"/>
<proteinExistence type="predicted"/>
<accession>A0A2K8MCP2</accession>
<dbReference type="CDD" id="cd12797">
    <property type="entry name" value="M23_peptidase"/>
    <property type="match status" value="1"/>
</dbReference>
<dbReference type="PANTHER" id="PTHR21666:SF270">
    <property type="entry name" value="MUREIN HYDROLASE ACTIVATOR ENVC"/>
    <property type="match status" value="1"/>
</dbReference>
<name>A0A2K8MCP2_9SPHN</name>
<dbReference type="InterPro" id="IPR011055">
    <property type="entry name" value="Dup_hybrid_motif"/>
</dbReference>
<dbReference type="Gene3D" id="3.10.350.10">
    <property type="entry name" value="LysM domain"/>
    <property type="match status" value="2"/>
</dbReference>
<dbReference type="Pfam" id="PF01476">
    <property type="entry name" value="LysM"/>
    <property type="match status" value="2"/>
</dbReference>
<feature type="domain" description="LysM" evidence="1">
    <location>
        <begin position="123"/>
        <end position="167"/>
    </location>
</feature>
<dbReference type="SUPFAM" id="SSF51261">
    <property type="entry name" value="Duplicated hybrid motif"/>
    <property type="match status" value="1"/>
</dbReference>
<dbReference type="GO" id="GO:0004222">
    <property type="term" value="F:metalloendopeptidase activity"/>
    <property type="evidence" value="ECO:0007669"/>
    <property type="project" value="TreeGrafter"/>
</dbReference>
<dbReference type="InterPro" id="IPR036779">
    <property type="entry name" value="LysM_dom_sf"/>
</dbReference>
<dbReference type="PROSITE" id="PS51782">
    <property type="entry name" value="LYSM"/>
    <property type="match status" value="2"/>
</dbReference>
<dbReference type="AlphaFoldDB" id="A0A2K8MCP2"/>
<dbReference type="OrthoDB" id="9795421at2"/>
<dbReference type="PROSITE" id="PS51257">
    <property type="entry name" value="PROKAR_LIPOPROTEIN"/>
    <property type="match status" value="1"/>
</dbReference>
<dbReference type="InterPro" id="IPR016047">
    <property type="entry name" value="M23ase_b-sheet_dom"/>
</dbReference>
<dbReference type="SMART" id="SM00257">
    <property type="entry name" value="LysM"/>
    <property type="match status" value="2"/>
</dbReference>
<evidence type="ECO:0000313" key="2">
    <source>
        <dbReference type="EMBL" id="ATY31617.1"/>
    </source>
</evidence>
<feature type="domain" description="LysM" evidence="1">
    <location>
        <begin position="75"/>
        <end position="119"/>
    </location>
</feature>
<organism evidence="2 3">
    <name type="scientific">Sphingomonas psychrotolerans</name>
    <dbReference type="NCBI Taxonomy" id="1327635"/>
    <lineage>
        <taxon>Bacteria</taxon>
        <taxon>Pseudomonadati</taxon>
        <taxon>Pseudomonadota</taxon>
        <taxon>Alphaproteobacteria</taxon>
        <taxon>Sphingomonadales</taxon>
        <taxon>Sphingomonadaceae</taxon>
        <taxon>Sphingomonas</taxon>
    </lineage>
</organism>
<dbReference type="RefSeq" id="WP_100281426.1">
    <property type="nucleotide sequence ID" value="NZ_CP024923.1"/>
</dbReference>
<protein>
    <recommendedName>
        <fullName evidence="1">LysM domain-containing protein</fullName>
    </recommendedName>
</protein>
<dbReference type="PANTHER" id="PTHR21666">
    <property type="entry name" value="PEPTIDASE-RELATED"/>
    <property type="match status" value="1"/>
</dbReference>
<dbReference type="Pfam" id="PF01551">
    <property type="entry name" value="Peptidase_M23"/>
    <property type="match status" value="1"/>
</dbReference>
<dbReference type="EMBL" id="CP024923">
    <property type="protein sequence ID" value="ATY31617.1"/>
    <property type="molecule type" value="Genomic_DNA"/>
</dbReference>
<dbReference type="SUPFAM" id="SSF54106">
    <property type="entry name" value="LysM domain"/>
    <property type="match status" value="1"/>
</dbReference>
<evidence type="ECO:0000313" key="3">
    <source>
        <dbReference type="Proteomes" id="UP000229081"/>
    </source>
</evidence>
<reference evidence="2 3" key="1">
    <citation type="submission" date="2017-11" db="EMBL/GenBank/DDBJ databases">
        <title>Complete genome sequence of Sphingomonas sp. Strain Cra20, a psychrotolerant potential plant growth promoting rhizobacteria.</title>
        <authorList>
            <person name="Luo Y."/>
        </authorList>
    </citation>
    <scope>NUCLEOTIDE SEQUENCE [LARGE SCALE GENOMIC DNA]</scope>
    <source>
        <strain evidence="2 3">Cra20</strain>
    </source>
</reference>
<dbReference type="InterPro" id="IPR050570">
    <property type="entry name" value="Cell_wall_metabolism_enzyme"/>
</dbReference>
<dbReference type="CDD" id="cd00118">
    <property type="entry name" value="LysM"/>
    <property type="match status" value="2"/>
</dbReference>
<dbReference type="Gene3D" id="2.70.70.10">
    <property type="entry name" value="Glucose Permease (Domain IIA)"/>
    <property type="match status" value="1"/>
</dbReference>
<dbReference type="InterPro" id="IPR018392">
    <property type="entry name" value="LysM"/>
</dbReference>
<dbReference type="Proteomes" id="UP000229081">
    <property type="component" value="Chromosome"/>
</dbReference>
<sequence length="353" mass="37413">MRRMGALLFGVVVTAGCIPAETGRGTRGYDAPEQNREQEQFERRSLDQDVRVLPAPPPAWEARRVTADAKQVASSTYVVQPGDSLRTISIQTGAGSEAIARANNLVAPFVIQPGQRLGIPGGRYHLVRTGETGIAIARAYGVDWSRIVSANALTEPYILRTGQRLLVPGSRPESIEERAARFHLDIDDILTGGEPALAANARPARPSPSSSRVLPATTPVAAPISRVAGQFAWPLKGSIVKRFGPGKSGERNDGIKIAAPLDTPVLAAADGVVAYVGSDVPALGGLVIVKHGNSTTTVYGHAGQLLVQRGQSVKKGQMIALSGNSGFADRPELHFEIRQGRTPVDPVSRLPAR</sequence>
<evidence type="ECO:0000259" key="1">
    <source>
        <dbReference type="PROSITE" id="PS51782"/>
    </source>
</evidence>
<gene>
    <name evidence="2" type="ORF">CVN68_06220</name>
</gene>
<keyword evidence="3" id="KW-1185">Reference proteome</keyword>